<evidence type="ECO:0000313" key="2">
    <source>
        <dbReference type="Proteomes" id="UP001281147"/>
    </source>
</evidence>
<comment type="caution">
    <text evidence="1">The sequence shown here is derived from an EMBL/GenBank/DDBJ whole genome shotgun (WGS) entry which is preliminary data.</text>
</comment>
<gene>
    <name evidence="1" type="ORF">LTR37_016607</name>
</gene>
<sequence length="410" mass="48593">MAEPRDNFSYRTLPDSYIRLIRFRPEKEKDVQDRLNLSIEHYAREDAPSYVALSYEWGETSDGYVISIDGKAFGVWRNLWWALIFVSRFHRCEYMWVDAICINQEEVIERNHQVRDMGQIYANASTVLVWIGQGSDTKLAEEYRYGHNTTCTEEEPEDSLLYSSYWSRTWIIKELLLARNVELLWRSRVFTWQSFCERTYDLVVRTKLVSLGLWREHLLWAERVYTSPILSHSRLRNPSANEYKRWSRRVLDMLSYYQNSECKDERDKIFAILGVLDEEDRYVLEHIFPNYFMPPQRVQLLTLAYLVMKHGSALGQHSIFHQTRSLAPASLGLPSREDLDHLLSKARSITQLRPYKRPHFWTIEILTWTLLCNGLTQARRARKVELARTKREWLDEAAHELQLISASTVL</sequence>
<keyword evidence="2" id="KW-1185">Reference proteome</keyword>
<dbReference type="EMBL" id="JAUTXU010000201">
    <property type="protein sequence ID" value="KAK3699133.1"/>
    <property type="molecule type" value="Genomic_DNA"/>
</dbReference>
<accession>A0ACC3MME3</accession>
<evidence type="ECO:0000313" key="1">
    <source>
        <dbReference type="EMBL" id="KAK3699133.1"/>
    </source>
</evidence>
<name>A0ACC3MME3_9PEZI</name>
<dbReference type="Proteomes" id="UP001281147">
    <property type="component" value="Unassembled WGS sequence"/>
</dbReference>
<proteinExistence type="predicted"/>
<reference evidence="1" key="1">
    <citation type="submission" date="2023-07" db="EMBL/GenBank/DDBJ databases">
        <title>Black Yeasts Isolated from many extreme environments.</title>
        <authorList>
            <person name="Coleine C."/>
            <person name="Stajich J.E."/>
            <person name="Selbmann L."/>
        </authorList>
    </citation>
    <scope>NUCLEOTIDE SEQUENCE</scope>
    <source>
        <strain evidence="1">CCFEE 5714</strain>
    </source>
</reference>
<protein>
    <submittedName>
        <fullName evidence="1">Uncharacterized protein</fullName>
    </submittedName>
</protein>
<organism evidence="1 2">
    <name type="scientific">Vermiconidia calcicola</name>
    <dbReference type="NCBI Taxonomy" id="1690605"/>
    <lineage>
        <taxon>Eukaryota</taxon>
        <taxon>Fungi</taxon>
        <taxon>Dikarya</taxon>
        <taxon>Ascomycota</taxon>
        <taxon>Pezizomycotina</taxon>
        <taxon>Dothideomycetes</taxon>
        <taxon>Dothideomycetidae</taxon>
        <taxon>Mycosphaerellales</taxon>
        <taxon>Extremaceae</taxon>
        <taxon>Vermiconidia</taxon>
    </lineage>
</organism>